<accession>A0ACC2ULI0</accession>
<evidence type="ECO:0000313" key="2">
    <source>
        <dbReference type="Proteomes" id="UP001165960"/>
    </source>
</evidence>
<sequence>MGSINLSMDSLDFLEVENRPTEFSKSLSIPQALQGEALKPSHIGFDETKHWQKMVSACAGSFMTSLVVTPFDVIKTRLQFQSIADNIPRQRLQVPQLAEIDYFFCRSAAYRSLLYSEWPLPYTQLASSFSISDPVPNTLKFTGTIDALSKIARHEGISRLWRGLSPTLLQSFPSTVIYYVGYDALRDSLAIKLADSPQAAVYSPLLAGALARSLSATVISPIELFRTRLQSAGKGQTFQDIAQGVSQMVRSQGIGSLWKGLTPTLWRDVPFSAVYWMGYEAIKAELIEASEERLSHFTVAFLSGASSGVFAATITTPFDVIKTRHQVNDQSSHAASKPEGTFQVMSRIVRNEGWKELFRGLTARVAKVAPACAIMVSSYEFGKKFFANQNLLERNSRTGSADPPQ</sequence>
<reference evidence="1" key="1">
    <citation type="submission" date="2022-04" db="EMBL/GenBank/DDBJ databases">
        <title>Genome of the entomopathogenic fungus Entomophthora muscae.</title>
        <authorList>
            <person name="Elya C."/>
            <person name="Lovett B.R."/>
            <person name="Lee E."/>
            <person name="Macias A.M."/>
            <person name="Hajek A.E."/>
            <person name="De Bivort B.L."/>
            <person name="Kasson M.T."/>
            <person name="De Fine Licht H.H."/>
            <person name="Stajich J.E."/>
        </authorList>
    </citation>
    <scope>NUCLEOTIDE SEQUENCE</scope>
    <source>
        <strain evidence="1">Berkeley</strain>
    </source>
</reference>
<proteinExistence type="predicted"/>
<organism evidence="1 2">
    <name type="scientific">Entomophthora muscae</name>
    <dbReference type="NCBI Taxonomy" id="34485"/>
    <lineage>
        <taxon>Eukaryota</taxon>
        <taxon>Fungi</taxon>
        <taxon>Fungi incertae sedis</taxon>
        <taxon>Zoopagomycota</taxon>
        <taxon>Entomophthoromycotina</taxon>
        <taxon>Entomophthoromycetes</taxon>
        <taxon>Entomophthorales</taxon>
        <taxon>Entomophthoraceae</taxon>
        <taxon>Entomophthora</taxon>
    </lineage>
</organism>
<protein>
    <submittedName>
        <fullName evidence="1">Carrier protein, mitochondrial</fullName>
    </submittedName>
</protein>
<comment type="caution">
    <text evidence="1">The sequence shown here is derived from an EMBL/GenBank/DDBJ whole genome shotgun (WGS) entry which is preliminary data.</text>
</comment>
<gene>
    <name evidence="1" type="primary">MTM1_2</name>
    <name evidence="1" type="ORF">DSO57_1027746</name>
</gene>
<name>A0ACC2ULI0_9FUNG</name>
<dbReference type="Proteomes" id="UP001165960">
    <property type="component" value="Unassembled WGS sequence"/>
</dbReference>
<dbReference type="EMBL" id="QTSX02000171">
    <property type="protein sequence ID" value="KAJ9087969.1"/>
    <property type="molecule type" value="Genomic_DNA"/>
</dbReference>
<keyword evidence="2" id="KW-1185">Reference proteome</keyword>
<evidence type="ECO:0000313" key="1">
    <source>
        <dbReference type="EMBL" id="KAJ9087969.1"/>
    </source>
</evidence>